<dbReference type="InterPro" id="IPR016024">
    <property type="entry name" value="ARM-type_fold"/>
</dbReference>
<name>A0A9P8LD63_9PEZI</name>
<dbReference type="InterPro" id="IPR049150">
    <property type="entry name" value="EFR3_HEAT-like_rpt"/>
</dbReference>
<dbReference type="Proteomes" id="UP000750711">
    <property type="component" value="Unassembled WGS sequence"/>
</dbReference>
<dbReference type="PANTHER" id="PTHR47766">
    <property type="entry name" value="PROTEIN EFR3"/>
    <property type="match status" value="1"/>
</dbReference>
<feature type="compositionally biased region" description="Pro residues" evidence="2">
    <location>
        <begin position="1044"/>
        <end position="1053"/>
    </location>
</feature>
<feature type="region of interest" description="Disordered" evidence="2">
    <location>
        <begin position="860"/>
        <end position="885"/>
    </location>
</feature>
<dbReference type="AlphaFoldDB" id="A0A9P8LD63"/>
<evidence type="ECO:0000313" key="4">
    <source>
        <dbReference type="Proteomes" id="UP000750711"/>
    </source>
</evidence>
<proteinExistence type="inferred from homology"/>
<evidence type="ECO:0000313" key="3">
    <source>
        <dbReference type="EMBL" id="KAH0560103.1"/>
    </source>
</evidence>
<dbReference type="PANTHER" id="PTHR47766:SF1">
    <property type="entry name" value="PROTEIN EFR3"/>
    <property type="match status" value="1"/>
</dbReference>
<feature type="compositionally biased region" description="Low complexity" evidence="2">
    <location>
        <begin position="950"/>
        <end position="961"/>
    </location>
</feature>
<accession>A0A9P8LD63</accession>
<keyword evidence="4" id="KW-1185">Reference proteome</keyword>
<feature type="compositionally biased region" description="Polar residues" evidence="2">
    <location>
        <begin position="1017"/>
        <end position="1033"/>
    </location>
</feature>
<feature type="compositionally biased region" description="Basic residues" evidence="2">
    <location>
        <begin position="1095"/>
        <end position="1105"/>
    </location>
</feature>
<sequence length="1161" mass="125335">MEAVRQSCRPKHQILILKCYPKFQKNAVDVKPNSSELSYLLYYASTRRTKLQKVGAFLEKRTASDVWKGRIGNVQVTLQILKALIEKSPRDLPLYASSVLKIFNLILRSNDITLVENSIPTFETLCAHHNESFISADQDYSGRYEDIVRGYASFASEPPVQAKDPTSTHIGMRWRSIGLQAIKNISSADALGSDPGKLLGIILPVILKNLYSESEDHLLVLQQRAQFADQADVERTIRPRLSIATVRTADTSDGNAAVIARTTADADKLDEEDIGVLALRSLKKIFEVNSRGQIRSATSAVLKFFANNVPQDSMLDLNTSAGSNGAWPTTLIEMLARWAPVQDRYTIMVTAMETLLKSPVVEDKLNEQLILATLISWLLSSNVNLIGLSVMDILLGLVQQILMLLQFENKLNTAVQRESQGSTRPEAVPKIALGTPSSSSASVVTKPSLLLKDLIKRLRTCIGDLATHIYYSDQISDMVSAILLRLKPGVGTTAPATEDPSATANAVSISANMQENPNTDAFFSFSAARLEALKAIKDILRVANNRSVSGITTIGRHKVGVQVWDATQWLLRDDDARVRTAYVDALLTWLRLEIGRDGLRAFEDKSSVSKPSARPGEDLSSASLVRRAVSNSTSHERGLKPGKSRFLQLIHLAVYENALQYAGVEAEILLLHLLLVNLVERLGINAASSGLPMIVRLQEDIQVVENPTCKIRIGSLVHGYFWALSEKFDFETSFVGKEIQAEIRRRKERGMWVERIRMPPAPIDQLKSTGQPPLDEVVIPKVETESLRPFDNRAAMVDRIAMGYSASISSSPSSPPGSPGRVFSLPIFPSVPSSQTSPTNHTPMPTIVRERMLTDWNKDAITTSTEPGGSKSASLSGSRTGTNPAGTRNFLAVNGFPANGGGGTGTHTPHLSHSHQSHHQASPAYGLVGGTGIGALQRSRLVSGQDGSPTTRTSSSRSSTVRVDELKRVLSGMGSGTAVATRGRDFASPDTSSESMMSYDFPPSEYSDMAGPADLTPTPTTLKESRLTSSADAESNEQDDENIPPVPPLPNSLPIPGGYPEGGTPSGSTANLDLQLQQQPPAPSNNTGPSEHGRSRSLRRKKSHGGRSTSRGADSGGTGKNVWAAAAGEGGGVDLSGLLKGIDVSFEDGGIAGKGLGKPPY</sequence>
<dbReference type="GO" id="GO:0005886">
    <property type="term" value="C:plasma membrane"/>
    <property type="evidence" value="ECO:0007669"/>
    <property type="project" value="TreeGrafter"/>
</dbReference>
<comment type="caution">
    <text evidence="3">The sequence shown here is derived from an EMBL/GenBank/DDBJ whole genome shotgun (WGS) entry which is preliminary data.</text>
</comment>
<dbReference type="GO" id="GO:0072659">
    <property type="term" value="P:protein localization to plasma membrane"/>
    <property type="evidence" value="ECO:0007669"/>
    <property type="project" value="InterPro"/>
</dbReference>
<feature type="region of interest" description="Disordered" evidence="2">
    <location>
        <begin position="898"/>
        <end position="1135"/>
    </location>
</feature>
<dbReference type="EMBL" id="JAGHQM010000452">
    <property type="protein sequence ID" value="KAH0560103.1"/>
    <property type="molecule type" value="Genomic_DNA"/>
</dbReference>
<gene>
    <name evidence="3" type="ORF">GP486_003384</name>
</gene>
<dbReference type="Pfam" id="PF21072">
    <property type="entry name" value="EFR3"/>
    <property type="match status" value="1"/>
</dbReference>
<protein>
    <recommendedName>
        <fullName evidence="5">Protein EFR3</fullName>
    </recommendedName>
</protein>
<dbReference type="InterPro" id="IPR039786">
    <property type="entry name" value="EFR3"/>
</dbReference>
<dbReference type="SUPFAM" id="SSF48371">
    <property type="entry name" value="ARM repeat"/>
    <property type="match status" value="1"/>
</dbReference>
<reference evidence="3" key="1">
    <citation type="submission" date="2021-03" db="EMBL/GenBank/DDBJ databases">
        <title>Comparative genomics and phylogenomic investigation of the class Geoglossomycetes provide insights into ecological specialization and systematics.</title>
        <authorList>
            <person name="Melie T."/>
            <person name="Pirro S."/>
            <person name="Miller A.N."/>
            <person name="Quandt A."/>
        </authorList>
    </citation>
    <scope>NUCLEOTIDE SEQUENCE</scope>
    <source>
        <strain evidence="3">CAQ_001_2017</strain>
    </source>
</reference>
<feature type="compositionally biased region" description="Polar residues" evidence="2">
    <location>
        <begin position="940"/>
        <end position="949"/>
    </location>
</feature>
<evidence type="ECO:0000256" key="1">
    <source>
        <dbReference type="ARBA" id="ARBA00010216"/>
    </source>
</evidence>
<evidence type="ECO:0000256" key="2">
    <source>
        <dbReference type="SAM" id="MobiDB-lite"/>
    </source>
</evidence>
<comment type="similarity">
    <text evidence="1">Belongs to the EFR3 family.</text>
</comment>
<organism evidence="3 4">
    <name type="scientific">Trichoglossum hirsutum</name>
    <dbReference type="NCBI Taxonomy" id="265104"/>
    <lineage>
        <taxon>Eukaryota</taxon>
        <taxon>Fungi</taxon>
        <taxon>Dikarya</taxon>
        <taxon>Ascomycota</taxon>
        <taxon>Pezizomycotina</taxon>
        <taxon>Geoglossomycetes</taxon>
        <taxon>Geoglossales</taxon>
        <taxon>Geoglossaceae</taxon>
        <taxon>Trichoglossum</taxon>
    </lineage>
</organism>
<evidence type="ECO:0008006" key="5">
    <source>
        <dbReference type="Google" id="ProtNLM"/>
    </source>
</evidence>